<feature type="compositionally biased region" description="Low complexity" evidence="1">
    <location>
        <begin position="131"/>
        <end position="141"/>
    </location>
</feature>
<proteinExistence type="predicted"/>
<dbReference type="EMBL" id="JAQJZL010000015">
    <property type="protein sequence ID" value="KAJ6027844.1"/>
    <property type="molecule type" value="Genomic_DNA"/>
</dbReference>
<dbReference type="Proteomes" id="UP001219568">
    <property type="component" value="Unassembled WGS sequence"/>
</dbReference>
<organism evidence="2 3">
    <name type="scientific">Penicillium canescens</name>
    <dbReference type="NCBI Taxonomy" id="5083"/>
    <lineage>
        <taxon>Eukaryota</taxon>
        <taxon>Fungi</taxon>
        <taxon>Dikarya</taxon>
        <taxon>Ascomycota</taxon>
        <taxon>Pezizomycotina</taxon>
        <taxon>Eurotiomycetes</taxon>
        <taxon>Eurotiomycetidae</taxon>
        <taxon>Eurotiales</taxon>
        <taxon>Aspergillaceae</taxon>
        <taxon>Penicillium</taxon>
    </lineage>
</organism>
<sequence>MCMLRYKWYRGSIPSPINEHIPGCGHTEGWRIERCEEARARCRGAFCEDPQPVLRLEDSYTMGDCRTCQGLRPFIPHAPPFLNPEQVDDPAYREQEKRRRQEQERREQEQEQREQEQEQREQEDLRQYGHQSQQEQEIYQQGIDRYEQERLRQRYERHRRYQEQNQEYARLQLREQALLLRRLQQQDEEQ</sequence>
<feature type="region of interest" description="Disordered" evidence="1">
    <location>
        <begin position="76"/>
        <end position="144"/>
    </location>
</feature>
<dbReference type="AlphaFoldDB" id="A0AAD6I421"/>
<evidence type="ECO:0000313" key="3">
    <source>
        <dbReference type="Proteomes" id="UP001219568"/>
    </source>
</evidence>
<keyword evidence="3" id="KW-1185">Reference proteome</keyword>
<name>A0AAD6I421_PENCN</name>
<protein>
    <submittedName>
        <fullName evidence="2">Uncharacterized protein</fullName>
    </submittedName>
</protein>
<gene>
    <name evidence="2" type="ORF">N7460_012661</name>
</gene>
<comment type="caution">
    <text evidence="2">The sequence shown here is derived from an EMBL/GenBank/DDBJ whole genome shotgun (WGS) entry which is preliminary data.</text>
</comment>
<reference evidence="2" key="2">
    <citation type="submission" date="2023-01" db="EMBL/GenBank/DDBJ databases">
        <authorList>
            <person name="Petersen C."/>
        </authorList>
    </citation>
    <scope>NUCLEOTIDE SEQUENCE</scope>
    <source>
        <strain evidence="2">IBT 15450</strain>
    </source>
</reference>
<reference evidence="2" key="1">
    <citation type="journal article" date="2023" name="IMA Fungus">
        <title>Comparative genomic study of the Penicillium genus elucidates a diverse pangenome and 15 lateral gene transfer events.</title>
        <authorList>
            <person name="Petersen C."/>
            <person name="Sorensen T."/>
            <person name="Nielsen M.R."/>
            <person name="Sondergaard T.E."/>
            <person name="Sorensen J.L."/>
            <person name="Fitzpatrick D.A."/>
            <person name="Frisvad J.C."/>
            <person name="Nielsen K.L."/>
        </authorList>
    </citation>
    <scope>NUCLEOTIDE SEQUENCE</scope>
    <source>
        <strain evidence="2">IBT 15450</strain>
    </source>
</reference>
<feature type="compositionally biased region" description="Basic and acidic residues" evidence="1">
    <location>
        <begin position="90"/>
        <end position="127"/>
    </location>
</feature>
<accession>A0AAD6I421</accession>
<evidence type="ECO:0000313" key="2">
    <source>
        <dbReference type="EMBL" id="KAJ6027844.1"/>
    </source>
</evidence>
<evidence type="ECO:0000256" key="1">
    <source>
        <dbReference type="SAM" id="MobiDB-lite"/>
    </source>
</evidence>